<feature type="compositionally biased region" description="Acidic residues" evidence="3">
    <location>
        <begin position="291"/>
        <end position="305"/>
    </location>
</feature>
<protein>
    <recommendedName>
        <fullName evidence="6">Pentatricopeptide repeat protein</fullName>
    </recommendedName>
</protein>
<keyword evidence="1" id="KW-0677">Repeat</keyword>
<evidence type="ECO:0008006" key="6">
    <source>
        <dbReference type="Google" id="ProtNLM"/>
    </source>
</evidence>
<gene>
    <name evidence="4" type="ORF">LTR05_006522</name>
</gene>
<feature type="compositionally biased region" description="Basic and acidic residues" evidence="3">
    <location>
        <begin position="831"/>
        <end position="841"/>
    </location>
</feature>
<feature type="region of interest" description="Disordered" evidence="3">
    <location>
        <begin position="169"/>
        <end position="196"/>
    </location>
</feature>
<dbReference type="Gene3D" id="1.25.40.10">
    <property type="entry name" value="Tetratricopeptide repeat domain"/>
    <property type="match status" value="1"/>
</dbReference>
<accession>A0AAN7Y4J1</accession>
<keyword evidence="5" id="KW-1185">Reference proteome</keyword>
<feature type="compositionally biased region" description="Polar residues" evidence="3">
    <location>
        <begin position="182"/>
        <end position="193"/>
    </location>
</feature>
<proteinExistence type="predicted"/>
<reference evidence="4 5" key="1">
    <citation type="submission" date="2023-08" db="EMBL/GenBank/DDBJ databases">
        <title>Black Yeasts Isolated from many extreme environments.</title>
        <authorList>
            <person name="Coleine C."/>
            <person name="Stajich J.E."/>
            <person name="Selbmann L."/>
        </authorList>
    </citation>
    <scope>NUCLEOTIDE SEQUENCE [LARGE SCALE GENOMIC DNA]</scope>
    <source>
        <strain evidence="4 5">CCFEE 5910</strain>
    </source>
</reference>
<evidence type="ECO:0000256" key="3">
    <source>
        <dbReference type="SAM" id="MobiDB-lite"/>
    </source>
</evidence>
<dbReference type="PANTHER" id="PTHR47942">
    <property type="entry name" value="TETRATRICOPEPTIDE REPEAT (TPR)-LIKE SUPERFAMILY PROTEIN-RELATED"/>
    <property type="match status" value="1"/>
</dbReference>
<dbReference type="AlphaFoldDB" id="A0AAN7Y4J1"/>
<organism evidence="4 5">
    <name type="scientific">Lithohypha guttulata</name>
    <dbReference type="NCBI Taxonomy" id="1690604"/>
    <lineage>
        <taxon>Eukaryota</taxon>
        <taxon>Fungi</taxon>
        <taxon>Dikarya</taxon>
        <taxon>Ascomycota</taxon>
        <taxon>Pezizomycotina</taxon>
        <taxon>Eurotiomycetes</taxon>
        <taxon>Chaetothyriomycetidae</taxon>
        <taxon>Chaetothyriales</taxon>
        <taxon>Trichomeriaceae</taxon>
        <taxon>Lithohypha</taxon>
    </lineage>
</organism>
<feature type="region of interest" description="Disordered" evidence="3">
    <location>
        <begin position="284"/>
        <end position="306"/>
    </location>
</feature>
<feature type="region of interest" description="Disordered" evidence="3">
    <location>
        <begin position="804"/>
        <end position="871"/>
    </location>
</feature>
<feature type="coiled-coil region" evidence="2">
    <location>
        <begin position="199"/>
        <end position="226"/>
    </location>
</feature>
<dbReference type="InterPro" id="IPR011990">
    <property type="entry name" value="TPR-like_helical_dom_sf"/>
</dbReference>
<name>A0AAN7Y4J1_9EURO</name>
<dbReference type="Proteomes" id="UP001309876">
    <property type="component" value="Unassembled WGS sequence"/>
</dbReference>
<evidence type="ECO:0000313" key="5">
    <source>
        <dbReference type="Proteomes" id="UP001309876"/>
    </source>
</evidence>
<sequence length="937" mass="106865">MPRHCKLSQSGVLRDSFSITSAPLLDFLLPTHQSLEPSRFSSQRRALHTENSNRSVEHLFYSALSQATLCQRHKKSYVPPCTIYREQKRGASFARLRANSLNHQRYDSKGRLIIETTPPRQPAYSLDEHRLHHFFDNNERHFAASSRLPPSFFNDVSYIRDLAVPKQLSAERRRQTRTAETNDGTRSAVQQGPANVDKQLKLLKSVRDLEDKLAKAKQELAQSADRPAVATSGPTKRTVLTKKDYLNLVDLYFYSHNSRFSPEAPDKSPTPVILDDYSFTLSADFTRPNNEDEDEIQEEEDEEDYTSPFEEIQRRLKNNQLQEIAAMQVFVDLLIDDTSSNRALHEAYQQLPQPGVAYLPKGVIRLFLQRMSTPWVKTEASKLRYLSLIDEMQQANLPITVAEWSSAIYLAGRSFGRIDQGEVNRAFEAWHRMENEAGIRSGNVTFNILFDIAVRRGKFALGETILTEMHKRNLRLNRLGRVSLMYYHGLRGDGDGVRKAYHDFVEAGEIVDTLVLNCVIASLINAREPTAAEQIYQRMKDMQSTLYRGWSEDGEETLFRRHPEPGSDKLGTEMASNQLGRILSRSDRLKKVLPGKHQELQDTMPLTPDFTTFRIMLAYHASVSGDLDRMTVLLKEMLDNFDIPLFPVVFQLLFKGFAIHHPAQGPSSRWTRQRLDMTWTACRNAIKESNKIYHGASLAALESEQSLPSVTDVKIGMSTVNEAAKSGQTKQRTLSMWEELVIDLAAFPRERLKRLERYHNSQFDESVSNETFESPFFQNAHYSAPQPELDDEEGEYSLPDPVGSTLASPKHQNFDPYTRGDPETEINTALHEGHHDEDWDRPPSAPEEGLTHASFSSFASTPGADGPRAHHRVRASKPMVCWLLRAYARVTRSRAVLEEIYGSIRKIWVPKDERESEIVLKVLLRCLKDCDRTSGRA</sequence>
<evidence type="ECO:0000313" key="4">
    <source>
        <dbReference type="EMBL" id="KAK5082642.1"/>
    </source>
</evidence>
<dbReference type="InterPro" id="IPR051222">
    <property type="entry name" value="PPR/CCM1_RNA-binding"/>
</dbReference>
<comment type="caution">
    <text evidence="4">The sequence shown here is derived from an EMBL/GenBank/DDBJ whole genome shotgun (WGS) entry which is preliminary data.</text>
</comment>
<evidence type="ECO:0000256" key="1">
    <source>
        <dbReference type="ARBA" id="ARBA00022737"/>
    </source>
</evidence>
<dbReference type="PANTHER" id="PTHR47942:SF78">
    <property type="entry name" value="PENTATRICOPEPTIDE REPEAT PROTEIN (AFU_ORTHOLOGUE AFUA_4G07240)"/>
    <property type="match status" value="1"/>
</dbReference>
<dbReference type="EMBL" id="JAVRRJ010000007">
    <property type="protein sequence ID" value="KAK5082642.1"/>
    <property type="molecule type" value="Genomic_DNA"/>
</dbReference>
<evidence type="ECO:0000256" key="2">
    <source>
        <dbReference type="SAM" id="Coils"/>
    </source>
</evidence>
<keyword evidence="2" id="KW-0175">Coiled coil</keyword>